<comment type="function">
    <text evidence="1">Core subunit of the mitochondrial membrane respiratory chain NADH dehydrogenase (Complex I) that is believed to belong to the minimal assembly required for catalysis. Complex I functions in the transfer of electrons from NADH to the respiratory chain. The immediate electron acceptor for the enzyme is believed to be ubiquinone.</text>
</comment>
<feature type="transmembrane region" description="Helical" evidence="17">
    <location>
        <begin position="242"/>
        <end position="265"/>
    </location>
</feature>
<evidence type="ECO:0000256" key="6">
    <source>
        <dbReference type="ARBA" id="ARBA00022448"/>
    </source>
</evidence>
<evidence type="ECO:0000256" key="17">
    <source>
        <dbReference type="RuleBase" id="RU003297"/>
    </source>
</evidence>
<dbReference type="GO" id="GO:0048039">
    <property type="term" value="F:ubiquinone binding"/>
    <property type="evidence" value="ECO:0007669"/>
    <property type="project" value="TreeGrafter"/>
</dbReference>
<dbReference type="GO" id="GO:0042773">
    <property type="term" value="P:ATP synthesis coupled electron transport"/>
    <property type="evidence" value="ECO:0007669"/>
    <property type="project" value="InterPro"/>
</dbReference>
<dbReference type="Pfam" id="PF00361">
    <property type="entry name" value="Proton_antipo_M"/>
    <property type="match status" value="1"/>
</dbReference>
<feature type="transmembrane region" description="Helical" evidence="17">
    <location>
        <begin position="12"/>
        <end position="31"/>
    </location>
</feature>
<keyword evidence="9" id="KW-1278">Translocase</keyword>
<keyword evidence="14 17" id="KW-0496">Mitochondrion</keyword>
<dbReference type="GO" id="GO:0031966">
    <property type="term" value="C:mitochondrial membrane"/>
    <property type="evidence" value="ECO:0007669"/>
    <property type="project" value="UniProtKB-SubCell"/>
</dbReference>
<keyword evidence="7 17" id="KW-0679">Respiratory chain</keyword>
<comment type="catalytic activity">
    <reaction evidence="16 17">
        <text>a ubiquinone + NADH + 5 H(+)(in) = a ubiquinol + NAD(+) + 4 H(+)(out)</text>
        <dbReference type="Rhea" id="RHEA:29091"/>
        <dbReference type="Rhea" id="RHEA-COMP:9565"/>
        <dbReference type="Rhea" id="RHEA-COMP:9566"/>
        <dbReference type="ChEBI" id="CHEBI:15378"/>
        <dbReference type="ChEBI" id="CHEBI:16389"/>
        <dbReference type="ChEBI" id="CHEBI:17976"/>
        <dbReference type="ChEBI" id="CHEBI:57540"/>
        <dbReference type="ChEBI" id="CHEBI:57945"/>
        <dbReference type="EC" id="7.1.1.2"/>
    </reaction>
</comment>
<evidence type="ECO:0000256" key="4">
    <source>
        <dbReference type="ARBA" id="ARBA00012944"/>
    </source>
</evidence>
<feature type="transmembrane region" description="Helical" evidence="17">
    <location>
        <begin position="114"/>
        <end position="134"/>
    </location>
</feature>
<feature type="transmembrane region" description="Helical" evidence="17">
    <location>
        <begin position="206"/>
        <end position="235"/>
    </location>
</feature>
<evidence type="ECO:0000256" key="2">
    <source>
        <dbReference type="ARBA" id="ARBA00004225"/>
    </source>
</evidence>
<evidence type="ECO:0000313" key="19">
    <source>
        <dbReference type="EMBL" id="ANI25101.1"/>
    </source>
</evidence>
<sequence>MFLLFFLDYFFFFYFFYFFFSFLFFSFWMGVSFLVESFFNLGLVFLTFLTLLFIFLIEDGFLILLVTFFLFWVSFSFFLVLGVFLFFIFFELSFFPVVFLTLLFGVQVEKMNSVFFLFFYSFFFGYFFLLFFFLDLKVNFLKFLVYFGGFYDSFFLVFWSLVFLMKFPVYFFHFWLPKVHVEASTVASMLLASILLKFGVQGLSRFLLVFISFNNFFFVFLGFISLFFCSLVALIQSDLKSLVAFSSVFHMSVILLAYLSCSLFGKVGGFLMMLSHGFVSFLMFFFVGEIFHNIGTRLVFFGSGFFLSFFFSLIFMSVLFLMNSGLPLSLSFFSEFFIFLGLVSFYFFLFFCFFFVFFFGFYMSLFLILNCYLGMTGSIYWFFYEGSVIFIMLNLNLFFLD</sequence>
<dbReference type="GO" id="GO:0015990">
    <property type="term" value="P:electron transport coupled proton transport"/>
    <property type="evidence" value="ECO:0007669"/>
    <property type="project" value="TreeGrafter"/>
</dbReference>
<name>A0A342KCY8_9BILA</name>
<dbReference type="PRINTS" id="PR01437">
    <property type="entry name" value="NUOXDRDTASE4"/>
</dbReference>
<evidence type="ECO:0000256" key="14">
    <source>
        <dbReference type="ARBA" id="ARBA00023128"/>
    </source>
</evidence>
<dbReference type="GO" id="GO:0003954">
    <property type="term" value="F:NADH dehydrogenase activity"/>
    <property type="evidence" value="ECO:0007669"/>
    <property type="project" value="TreeGrafter"/>
</dbReference>
<reference evidence="19" key="1">
    <citation type="journal article" date="2016" name="BMC Genomics">
        <title>The mitochondrial genome of Globodera ellingtonae is composed of two circles with segregated gene content and differential copy numbers.</title>
        <authorList>
            <person name="Phillips W.S."/>
            <person name="Brown A.M."/>
            <person name="Howe D.K."/>
            <person name="Peetz A.B."/>
            <person name="Blok V.C."/>
            <person name="Denver D.R."/>
            <person name="Zasada I.A."/>
        </authorList>
    </citation>
    <scope>NUCLEOTIDE SEQUENCE</scope>
</reference>
<keyword evidence="8 17" id="KW-0812">Transmembrane</keyword>
<dbReference type="GO" id="GO:0008137">
    <property type="term" value="F:NADH dehydrogenase (ubiquinone) activity"/>
    <property type="evidence" value="ECO:0007669"/>
    <property type="project" value="UniProtKB-UniRule"/>
</dbReference>
<dbReference type="EC" id="7.1.1.2" evidence="4 17"/>
<feature type="transmembrane region" description="Helical" evidence="17">
    <location>
        <begin position="38"/>
        <end position="57"/>
    </location>
</feature>
<keyword evidence="15 17" id="KW-0472">Membrane</keyword>
<protein>
    <recommendedName>
        <fullName evidence="5 17">NADH-ubiquinone oxidoreductase chain 4</fullName>
        <ecNumber evidence="4 17">7.1.1.2</ecNumber>
    </recommendedName>
</protein>
<feature type="transmembrane region" description="Helical" evidence="17">
    <location>
        <begin position="183"/>
        <end position="200"/>
    </location>
</feature>
<feature type="transmembrane region" description="Helical" evidence="17">
    <location>
        <begin position="336"/>
        <end position="369"/>
    </location>
</feature>
<keyword evidence="11 17" id="KW-1133">Transmembrane helix</keyword>
<evidence type="ECO:0000256" key="7">
    <source>
        <dbReference type="ARBA" id="ARBA00022660"/>
    </source>
</evidence>
<evidence type="ECO:0000256" key="3">
    <source>
        <dbReference type="ARBA" id="ARBA00009025"/>
    </source>
</evidence>
<keyword evidence="13 17" id="KW-0830">Ubiquinone</keyword>
<feature type="transmembrane region" description="Helical" evidence="17">
    <location>
        <begin position="271"/>
        <end position="291"/>
    </location>
</feature>
<comment type="function">
    <text evidence="17">Core subunit of the mitochondrial membrane respiratory chain NADH dehydrogenase (Complex I) which catalyzes electron transfer from NADH through the respiratory chain, using ubiquinone as an electron acceptor. Essential for the catalytic activity and assembly of complex I.</text>
</comment>
<feature type="transmembrane region" description="Helical" evidence="17">
    <location>
        <begin position="69"/>
        <end position="102"/>
    </location>
</feature>
<dbReference type="EMBL" id="KU726971">
    <property type="protein sequence ID" value="ANI25101.1"/>
    <property type="molecule type" value="Genomic_DNA"/>
</dbReference>
<evidence type="ECO:0000256" key="15">
    <source>
        <dbReference type="ARBA" id="ARBA00023136"/>
    </source>
</evidence>
<evidence type="ECO:0000256" key="10">
    <source>
        <dbReference type="ARBA" id="ARBA00022982"/>
    </source>
</evidence>
<feature type="transmembrane region" description="Helical" evidence="17">
    <location>
        <begin position="154"/>
        <end position="176"/>
    </location>
</feature>
<dbReference type="PANTHER" id="PTHR43507:SF20">
    <property type="entry name" value="NADH-UBIQUINONE OXIDOREDUCTASE CHAIN 4"/>
    <property type="match status" value="1"/>
</dbReference>
<dbReference type="PANTHER" id="PTHR43507">
    <property type="entry name" value="NADH-UBIQUINONE OXIDOREDUCTASE CHAIN 4"/>
    <property type="match status" value="1"/>
</dbReference>
<accession>A0A342KCY8</accession>
<dbReference type="InterPro" id="IPR001750">
    <property type="entry name" value="ND/Mrp_TM"/>
</dbReference>
<feature type="transmembrane region" description="Helical" evidence="17">
    <location>
        <begin position="298"/>
        <end position="321"/>
    </location>
</feature>
<organism evidence="19">
    <name type="scientific">Globodera ellingtonae</name>
    <dbReference type="NCBI Taxonomy" id="1517492"/>
    <lineage>
        <taxon>Eukaryota</taxon>
        <taxon>Metazoa</taxon>
        <taxon>Ecdysozoa</taxon>
        <taxon>Nematoda</taxon>
        <taxon>Chromadorea</taxon>
        <taxon>Rhabditida</taxon>
        <taxon>Tylenchina</taxon>
        <taxon>Tylenchomorpha</taxon>
        <taxon>Tylenchoidea</taxon>
        <taxon>Heteroderidae</taxon>
        <taxon>Heteroderinae</taxon>
        <taxon>Globodera</taxon>
    </lineage>
</organism>
<comment type="similarity">
    <text evidence="3 17">Belongs to the complex I subunit 4 family.</text>
</comment>
<evidence type="ECO:0000256" key="5">
    <source>
        <dbReference type="ARBA" id="ARBA00021006"/>
    </source>
</evidence>
<proteinExistence type="inferred from homology"/>
<comment type="subcellular location">
    <subcellularLocation>
        <location evidence="2 17">Mitochondrion membrane</location>
        <topology evidence="2 17">Multi-pass membrane protein</topology>
    </subcellularLocation>
</comment>
<feature type="domain" description="NADH:quinone oxidoreductase/Mrp antiporter transmembrane" evidence="18">
    <location>
        <begin position="83"/>
        <end position="355"/>
    </location>
</feature>
<evidence type="ECO:0000256" key="11">
    <source>
        <dbReference type="ARBA" id="ARBA00022989"/>
    </source>
</evidence>
<gene>
    <name evidence="19" type="primary">ND4</name>
</gene>
<evidence type="ECO:0000256" key="9">
    <source>
        <dbReference type="ARBA" id="ARBA00022967"/>
    </source>
</evidence>
<geneLocation type="mitochondrion" evidence="19"/>
<evidence type="ECO:0000256" key="8">
    <source>
        <dbReference type="ARBA" id="ARBA00022692"/>
    </source>
</evidence>
<feature type="transmembrane region" description="Helical" evidence="17">
    <location>
        <begin position="381"/>
        <end position="400"/>
    </location>
</feature>
<evidence type="ECO:0000256" key="13">
    <source>
        <dbReference type="ARBA" id="ARBA00023075"/>
    </source>
</evidence>
<dbReference type="InterPro" id="IPR003918">
    <property type="entry name" value="NADH_UbQ_OxRdtase"/>
</dbReference>
<keyword evidence="12 17" id="KW-0520">NAD</keyword>
<keyword evidence="10 17" id="KW-0249">Electron transport</keyword>
<dbReference type="AlphaFoldDB" id="A0A342KCY8"/>
<evidence type="ECO:0000256" key="12">
    <source>
        <dbReference type="ARBA" id="ARBA00023027"/>
    </source>
</evidence>
<evidence type="ECO:0000256" key="16">
    <source>
        <dbReference type="ARBA" id="ARBA00049551"/>
    </source>
</evidence>
<evidence type="ECO:0000256" key="1">
    <source>
        <dbReference type="ARBA" id="ARBA00003257"/>
    </source>
</evidence>
<evidence type="ECO:0000259" key="18">
    <source>
        <dbReference type="Pfam" id="PF00361"/>
    </source>
</evidence>
<keyword evidence="6 17" id="KW-0813">Transport</keyword>